<keyword evidence="1" id="KW-0732">Signal</keyword>
<protein>
    <submittedName>
        <fullName evidence="3">Uncharacterized protein DUF1996</fullName>
    </submittedName>
</protein>
<sequence length="313" mass="33645">MRGATPNKLSGVRWSPLLLVLVLAAGCADGRTVAIGDVPVSAESVTTTPDASTGTFRVDCGRNEDRHLNADNMVIAPGQPHGAHHTHEYVGNLSTNAASTDASLAAAATTCPAGDRSTFYWPVLRLTDRTGHDEHRPGGGAHGNTGEVLPPAHVEITFTGSPVSEVVPMPRFLRMITGDPAALTSGRGRARWSCTGFEDRHTDRYPECEPGGRVLRTFDFPSCWDGRATDSPSHRAHAEFPASNGVCRSGTFPVPKLRVRVAYDVPAGRPYAIDSFPEQHHDPRTDHAMFVNVMPVELMDRLTTCLNTGQTCS</sequence>
<gene>
    <name evidence="3" type="ORF">FHX81_6391</name>
</gene>
<accession>A0A543JM74</accession>
<feature type="chain" id="PRO_5038382909" evidence="1">
    <location>
        <begin position="25"/>
        <end position="313"/>
    </location>
</feature>
<feature type="domain" description="DUF1996" evidence="2">
    <location>
        <begin position="74"/>
        <end position="267"/>
    </location>
</feature>
<evidence type="ECO:0000256" key="1">
    <source>
        <dbReference type="SAM" id="SignalP"/>
    </source>
</evidence>
<dbReference type="EMBL" id="VFPP01000001">
    <property type="protein sequence ID" value="TQM83957.1"/>
    <property type="molecule type" value="Genomic_DNA"/>
</dbReference>
<organism evidence="3 4">
    <name type="scientific">Saccharothrix saharensis</name>
    <dbReference type="NCBI Taxonomy" id="571190"/>
    <lineage>
        <taxon>Bacteria</taxon>
        <taxon>Bacillati</taxon>
        <taxon>Actinomycetota</taxon>
        <taxon>Actinomycetes</taxon>
        <taxon>Pseudonocardiales</taxon>
        <taxon>Pseudonocardiaceae</taxon>
        <taxon>Saccharothrix</taxon>
    </lineage>
</organism>
<dbReference type="OrthoDB" id="581239at2"/>
<dbReference type="PANTHER" id="PTHR43662:SF3">
    <property type="entry name" value="DOMAIN PROTEIN, PUTATIVE (AFU_ORTHOLOGUE AFUA_6G11970)-RELATED"/>
    <property type="match status" value="1"/>
</dbReference>
<evidence type="ECO:0000259" key="2">
    <source>
        <dbReference type="Pfam" id="PF09362"/>
    </source>
</evidence>
<feature type="signal peptide" evidence="1">
    <location>
        <begin position="1"/>
        <end position="24"/>
    </location>
</feature>
<dbReference type="Proteomes" id="UP000316628">
    <property type="component" value="Unassembled WGS sequence"/>
</dbReference>
<dbReference type="PANTHER" id="PTHR43662">
    <property type="match status" value="1"/>
</dbReference>
<keyword evidence="4" id="KW-1185">Reference proteome</keyword>
<comment type="caution">
    <text evidence="3">The sequence shown here is derived from an EMBL/GenBank/DDBJ whole genome shotgun (WGS) entry which is preliminary data.</text>
</comment>
<evidence type="ECO:0000313" key="4">
    <source>
        <dbReference type="Proteomes" id="UP000316628"/>
    </source>
</evidence>
<evidence type="ECO:0000313" key="3">
    <source>
        <dbReference type="EMBL" id="TQM83957.1"/>
    </source>
</evidence>
<dbReference type="Pfam" id="PF09362">
    <property type="entry name" value="DUF1996"/>
    <property type="match status" value="1"/>
</dbReference>
<dbReference type="PROSITE" id="PS51257">
    <property type="entry name" value="PROKAR_LIPOPROTEIN"/>
    <property type="match status" value="1"/>
</dbReference>
<dbReference type="AlphaFoldDB" id="A0A543JM74"/>
<dbReference type="InterPro" id="IPR018535">
    <property type="entry name" value="DUF1996"/>
</dbReference>
<name>A0A543JM74_9PSEU</name>
<proteinExistence type="predicted"/>
<reference evidence="3 4" key="1">
    <citation type="submission" date="2019-06" db="EMBL/GenBank/DDBJ databases">
        <title>Sequencing the genomes of 1000 actinobacteria strains.</title>
        <authorList>
            <person name="Klenk H.-P."/>
        </authorList>
    </citation>
    <scope>NUCLEOTIDE SEQUENCE [LARGE SCALE GENOMIC DNA]</scope>
    <source>
        <strain evidence="3 4">DSM 45456</strain>
    </source>
</reference>